<evidence type="ECO:0000313" key="2">
    <source>
        <dbReference type="EMBL" id="APA98525.1"/>
    </source>
</evidence>
<keyword evidence="4" id="KW-1185">Reference proteome</keyword>
<evidence type="ECO:0008006" key="6">
    <source>
        <dbReference type="Google" id="ProtNLM"/>
    </source>
</evidence>
<dbReference type="Proteomes" id="UP000180166">
    <property type="component" value="Chromosome"/>
</dbReference>
<protein>
    <recommendedName>
        <fullName evidence="6">Type VII secretion-associated protein</fullName>
    </recommendedName>
</protein>
<evidence type="ECO:0000256" key="1">
    <source>
        <dbReference type="SAM" id="Phobius"/>
    </source>
</evidence>
<keyword evidence="1" id="KW-1133">Transmembrane helix</keyword>
<proteinExistence type="predicted"/>
<reference evidence="3 4" key="2">
    <citation type="journal article" date="2016" name="Genome Announc.">
        <title>Draft Genome Sequence of Erythromycin- and Oxytetracycline-Sensitive Nocardia seriolae Strain U-1 (NBRC 110359).</title>
        <authorList>
            <person name="Imajoh M."/>
            <person name="Sukeda M."/>
            <person name="Shimizu M."/>
            <person name="Yamane J."/>
            <person name="Ohnishi K."/>
            <person name="Oshima S."/>
        </authorList>
    </citation>
    <scope>NUCLEOTIDE SEQUENCE [LARGE SCALE GENOMIC DNA]</scope>
    <source>
        <strain evidence="3 4">U-1</strain>
    </source>
</reference>
<evidence type="ECO:0000313" key="4">
    <source>
        <dbReference type="Proteomes" id="UP000037179"/>
    </source>
</evidence>
<dbReference type="AlphaFoldDB" id="A0ABC9Z5X7"/>
<gene>
    <name evidence="2" type="ORF">NS506_04477</name>
    <name evidence="3" type="ORF">NSK11_contig00204-0005</name>
</gene>
<reference evidence="4" key="1">
    <citation type="submission" date="2015-07" db="EMBL/GenBank/DDBJ databases">
        <title>Nocardia seriolae U-1 whole genome shotgun sequence.</title>
        <authorList>
            <person name="Imajoh M."/>
            <person name="Fukumoto Y."/>
            <person name="Sukeda M."/>
            <person name="Yamane J."/>
            <person name="Yamasaki K."/>
            <person name="Shimizu M."/>
            <person name="Ohnishi K."/>
            <person name="Oshima S."/>
        </authorList>
    </citation>
    <scope>NUCLEOTIDE SEQUENCE [LARGE SCALE GENOMIC DNA]</scope>
    <source>
        <strain evidence="4">U-1</strain>
    </source>
</reference>
<dbReference type="KEGG" id="nsr:NS506_04477"/>
<dbReference type="EMBL" id="BBYQ01000204">
    <property type="protein sequence ID" value="GAP33054.1"/>
    <property type="molecule type" value="Genomic_DNA"/>
</dbReference>
<dbReference type="EMBL" id="CP017839">
    <property type="protein sequence ID" value="APA98525.1"/>
    <property type="molecule type" value="Genomic_DNA"/>
</dbReference>
<organism evidence="3 4">
    <name type="scientific">Nocardia seriolae</name>
    <dbReference type="NCBI Taxonomy" id="37332"/>
    <lineage>
        <taxon>Bacteria</taxon>
        <taxon>Bacillati</taxon>
        <taxon>Actinomycetota</taxon>
        <taxon>Actinomycetes</taxon>
        <taxon>Mycobacteriales</taxon>
        <taxon>Nocardiaceae</taxon>
        <taxon>Nocardia</taxon>
    </lineage>
</organism>
<sequence>MRQVLVGVALTDTVVRALRTAGIEAAGRPVDTHDLLIALMRADSAGEWDRVWLHSGDIDAIAAEVVVDPRGYSDARWENAALTASCGAALDICTKLAIRYNFPTVPVGLLTLALVADGTTAAAQALGNDLGRADLLRLLQSDVLGMPLAGLDTVLPRLVAESATAWPVPVARPPMMPGIPGTPMSPGKPLFRRGAAIGILISLALATVTIVGIAIVAVRAKSAEPPHASDAAVTRVDDLGDGCRSRRTYFTRADAYAGNGPHPVAVFRISEVDTIDTLDTVHWDTDRPRQWMDVDAERTQLIVCLGKAGEDERLGQCDFRGHLVPIYRGRYDAVIYEAHTGARVGGTRLLGSLQLDCPFFALLPARSEKLHTEPDLDGIRAALSTYVDRALPGVATAPALTTDLTGLCRTLATQMPDSALIGSMGNVLPTRDTAANQSCTWDSDTRFVDVEVKAAASYGSPHAQASDNAKSEYDVLTSIMAEPDHGGGVPENLPGLGDQAAVGPTRPGSSSGAEVVVLIGNVTVQVEWTGQRLSYTEARDRAIELARKAVGLAVK</sequence>
<evidence type="ECO:0000313" key="3">
    <source>
        <dbReference type="EMBL" id="GAP33054.1"/>
    </source>
</evidence>
<name>A0ABC9Z5X7_9NOCA</name>
<feature type="transmembrane region" description="Helical" evidence="1">
    <location>
        <begin position="194"/>
        <end position="218"/>
    </location>
</feature>
<dbReference type="RefSeq" id="WP_228102803.1">
    <property type="nucleotide sequence ID" value="NZ_AP017900.1"/>
</dbReference>
<evidence type="ECO:0000313" key="5">
    <source>
        <dbReference type="Proteomes" id="UP000180166"/>
    </source>
</evidence>
<reference evidence="2 5" key="3">
    <citation type="submission" date="2016-10" db="EMBL/GenBank/DDBJ databases">
        <title>Genome sequence of Nocardia seriolae strain EM150506, isolated from Anguila japonica.</title>
        <authorList>
            <person name="Han H.-J."/>
        </authorList>
    </citation>
    <scope>NUCLEOTIDE SEQUENCE [LARGE SCALE GENOMIC DNA]</scope>
    <source>
        <strain evidence="2 5">EM150506</strain>
    </source>
</reference>
<dbReference type="Proteomes" id="UP000037179">
    <property type="component" value="Unassembled WGS sequence"/>
</dbReference>
<accession>A0ABC9Z5X7</accession>
<keyword evidence="1" id="KW-0812">Transmembrane</keyword>
<keyword evidence="1" id="KW-0472">Membrane</keyword>